<proteinExistence type="predicted"/>
<dbReference type="EMBL" id="JAGMWT010000011">
    <property type="protein sequence ID" value="KAH7119876.1"/>
    <property type="molecule type" value="Genomic_DNA"/>
</dbReference>
<feature type="chain" id="PRO_5040207096" evidence="2">
    <location>
        <begin position="20"/>
        <end position="114"/>
    </location>
</feature>
<accession>A0A9P9DJR9</accession>
<comment type="caution">
    <text evidence="3">The sequence shown here is derived from an EMBL/GenBank/DDBJ whole genome shotgun (WGS) entry which is preliminary data.</text>
</comment>
<feature type="compositionally biased region" description="Basic and acidic residues" evidence="1">
    <location>
        <begin position="79"/>
        <end position="88"/>
    </location>
</feature>
<feature type="compositionally biased region" description="Polar residues" evidence="1">
    <location>
        <begin position="47"/>
        <end position="62"/>
    </location>
</feature>
<sequence length="114" mass="12247">MKFTVIATVTGLMASGILAAPFKPALTNIKTIVHPVIVHEIVNATAQNTTSPPRDSHSQPFVSDTLLPREDAEAPAAEEPEKEKKEGTDVCFDGCIKGHAIMIIPCIVKCTIHM</sequence>
<feature type="signal peptide" evidence="2">
    <location>
        <begin position="1"/>
        <end position="19"/>
    </location>
</feature>
<dbReference type="Proteomes" id="UP000700596">
    <property type="component" value="Unassembled WGS sequence"/>
</dbReference>
<evidence type="ECO:0000313" key="3">
    <source>
        <dbReference type="EMBL" id="KAH7119876.1"/>
    </source>
</evidence>
<evidence type="ECO:0000313" key="4">
    <source>
        <dbReference type="Proteomes" id="UP000700596"/>
    </source>
</evidence>
<evidence type="ECO:0000256" key="2">
    <source>
        <dbReference type="SAM" id="SignalP"/>
    </source>
</evidence>
<name>A0A9P9DJR9_9PLEO</name>
<protein>
    <submittedName>
        <fullName evidence="3">Uncharacterized protein</fullName>
    </submittedName>
</protein>
<organism evidence="3 4">
    <name type="scientific">Dendryphion nanum</name>
    <dbReference type="NCBI Taxonomy" id="256645"/>
    <lineage>
        <taxon>Eukaryota</taxon>
        <taxon>Fungi</taxon>
        <taxon>Dikarya</taxon>
        <taxon>Ascomycota</taxon>
        <taxon>Pezizomycotina</taxon>
        <taxon>Dothideomycetes</taxon>
        <taxon>Pleosporomycetidae</taxon>
        <taxon>Pleosporales</taxon>
        <taxon>Torulaceae</taxon>
        <taxon>Dendryphion</taxon>
    </lineage>
</organism>
<feature type="region of interest" description="Disordered" evidence="1">
    <location>
        <begin position="47"/>
        <end position="88"/>
    </location>
</feature>
<keyword evidence="4" id="KW-1185">Reference proteome</keyword>
<reference evidence="3" key="1">
    <citation type="journal article" date="2021" name="Nat. Commun.">
        <title>Genetic determinants of endophytism in the Arabidopsis root mycobiome.</title>
        <authorList>
            <person name="Mesny F."/>
            <person name="Miyauchi S."/>
            <person name="Thiergart T."/>
            <person name="Pickel B."/>
            <person name="Atanasova L."/>
            <person name="Karlsson M."/>
            <person name="Huettel B."/>
            <person name="Barry K.W."/>
            <person name="Haridas S."/>
            <person name="Chen C."/>
            <person name="Bauer D."/>
            <person name="Andreopoulos W."/>
            <person name="Pangilinan J."/>
            <person name="LaButti K."/>
            <person name="Riley R."/>
            <person name="Lipzen A."/>
            <person name="Clum A."/>
            <person name="Drula E."/>
            <person name="Henrissat B."/>
            <person name="Kohler A."/>
            <person name="Grigoriev I.V."/>
            <person name="Martin F.M."/>
            <person name="Hacquard S."/>
        </authorList>
    </citation>
    <scope>NUCLEOTIDE SEQUENCE</scope>
    <source>
        <strain evidence="3">MPI-CAGE-CH-0243</strain>
    </source>
</reference>
<keyword evidence="2" id="KW-0732">Signal</keyword>
<evidence type="ECO:0000256" key="1">
    <source>
        <dbReference type="SAM" id="MobiDB-lite"/>
    </source>
</evidence>
<dbReference type="AlphaFoldDB" id="A0A9P9DJR9"/>
<gene>
    <name evidence="3" type="ORF">B0J11DRAFT_590906</name>
</gene>